<protein>
    <submittedName>
        <fullName evidence="2">Recombination protein F</fullName>
    </submittedName>
</protein>
<evidence type="ECO:0000313" key="2">
    <source>
        <dbReference type="EMBL" id="SPT53261.1"/>
    </source>
</evidence>
<name>A0ABY1VME2_9ACTO</name>
<dbReference type="Gene3D" id="3.40.50.300">
    <property type="entry name" value="P-loop containing nucleotide triphosphate hydrolases"/>
    <property type="match status" value="2"/>
</dbReference>
<dbReference type="PANTHER" id="PTHR43581">
    <property type="entry name" value="ATP/GTP PHOSPHATASE"/>
    <property type="match status" value="1"/>
</dbReference>
<keyword evidence="3" id="KW-1185">Reference proteome</keyword>
<dbReference type="PIRSF" id="PIRSF029347">
    <property type="entry name" value="RecF"/>
    <property type="match status" value="1"/>
</dbReference>
<evidence type="ECO:0000313" key="3">
    <source>
        <dbReference type="Proteomes" id="UP000250006"/>
    </source>
</evidence>
<dbReference type="Proteomes" id="UP000250006">
    <property type="component" value="Unassembled WGS sequence"/>
</dbReference>
<dbReference type="InterPro" id="IPR051396">
    <property type="entry name" value="Bact_Antivir_Def_Nuclease"/>
</dbReference>
<dbReference type="InterPro" id="IPR003959">
    <property type="entry name" value="ATPase_AAA_core"/>
</dbReference>
<proteinExistence type="predicted"/>
<organism evidence="2 3">
    <name type="scientific">Actinomyces bovis</name>
    <dbReference type="NCBI Taxonomy" id="1658"/>
    <lineage>
        <taxon>Bacteria</taxon>
        <taxon>Bacillati</taxon>
        <taxon>Actinomycetota</taxon>
        <taxon>Actinomycetes</taxon>
        <taxon>Actinomycetales</taxon>
        <taxon>Actinomycetaceae</taxon>
        <taxon>Actinomyces</taxon>
    </lineage>
</organism>
<dbReference type="EMBL" id="UAPQ01000006">
    <property type="protein sequence ID" value="SPT53261.1"/>
    <property type="molecule type" value="Genomic_DNA"/>
</dbReference>
<dbReference type="Pfam" id="PF13304">
    <property type="entry name" value="AAA_21"/>
    <property type="match status" value="1"/>
</dbReference>
<dbReference type="InterPro" id="IPR027417">
    <property type="entry name" value="P-loop_NTPase"/>
</dbReference>
<gene>
    <name evidence="2" type="ORF">NCTC11535_00921</name>
</gene>
<reference evidence="2 3" key="1">
    <citation type="submission" date="2018-06" db="EMBL/GenBank/DDBJ databases">
        <authorList>
            <consortium name="Pathogen Informatics"/>
            <person name="Doyle S."/>
        </authorList>
    </citation>
    <scope>NUCLEOTIDE SEQUENCE [LARGE SCALE GENOMIC DNA]</scope>
    <source>
        <strain evidence="2 3">NCTC11535</strain>
    </source>
</reference>
<dbReference type="InterPro" id="IPR014555">
    <property type="entry name" value="RecF-like"/>
</dbReference>
<sequence length="436" mass="46727">MAGMRLAQIQLNSFKSFRDAILPLGPLTILTGRNSSGKSNAIDAIAVLSCLVTSGSLSDALEGTVGRLAPVRGGAKGCAPSGEDSFSLGCVIEDEAKGFYLIYEVEVAVNPVLRIKSESLHEAPGSGSKGNDKVWFKVCGGEGGSLDVEYRNGAQEKKPHIKVRDDRTVLGQLKSRLITSNETLQELILHTEAVIGVLSASFYVDPVPQQMRHYVPKRAEPLRRNGDNLSAVLFGYRQEDPQGFKELENLVKEIAGCPVDSLGFSMTDNDEVMIALEGGKRGRTTASLMSDGLLRFMTVATALKTAAGAAGQRPGLDEGTVYCRLVTIEEIENGLHPSHADRLLGLIRQAAKQPDVSVLITTHSPALLDALRGEGLRSVYVCHDSTITPLVEMPDYAAAMAQGTLGRVVTQGRLLSDEGEQDRDFSKFYALLGVGA</sequence>
<evidence type="ECO:0000259" key="1">
    <source>
        <dbReference type="Pfam" id="PF13304"/>
    </source>
</evidence>
<dbReference type="SUPFAM" id="SSF52540">
    <property type="entry name" value="P-loop containing nucleoside triphosphate hydrolases"/>
    <property type="match status" value="1"/>
</dbReference>
<comment type="caution">
    <text evidence="2">The sequence shown here is derived from an EMBL/GenBank/DDBJ whole genome shotgun (WGS) entry which is preliminary data.</text>
</comment>
<feature type="domain" description="ATPase AAA-type core" evidence="1">
    <location>
        <begin position="203"/>
        <end position="369"/>
    </location>
</feature>
<accession>A0ABY1VME2</accession>
<dbReference type="PANTHER" id="PTHR43581:SF4">
    <property type="entry name" value="ATP_GTP PHOSPHATASE"/>
    <property type="match status" value="1"/>
</dbReference>